<dbReference type="EMBL" id="CP017886">
    <property type="protein sequence ID" value="APC18176.1"/>
    <property type="molecule type" value="Genomic_DNA"/>
</dbReference>
<sequence length="138" mass="14782">MSHAIIRQLFEGRLNGWAATRTPALRIAYEDVAFTPADGETYLKAFAIPAGTGSNTLGGDHRVYTGVFQVSIVTPSGSGPGSAEGVVDELADLYPLYLRLNRADFEVIVLTPVEPSPGIPDDTTYTVAASFQYRADTN</sequence>
<dbReference type="RefSeq" id="WP_071554117.1">
    <property type="nucleotide sequence ID" value="NZ_CP017886.1"/>
</dbReference>
<accession>A0A1J0EQT4</accession>
<protein>
    <recommendedName>
        <fullName evidence="3">DUF4128 domain-containing protein</fullName>
    </recommendedName>
</protein>
<evidence type="ECO:0008006" key="3">
    <source>
        <dbReference type="Google" id="ProtNLM"/>
    </source>
</evidence>
<evidence type="ECO:0000313" key="1">
    <source>
        <dbReference type="EMBL" id="APC18176.1"/>
    </source>
</evidence>
<dbReference type="Pfam" id="PF13554">
    <property type="entry name" value="Phage_tail_terminator_5"/>
    <property type="match status" value="1"/>
</dbReference>
<evidence type="ECO:0000313" key="2">
    <source>
        <dbReference type="Proteomes" id="UP000182567"/>
    </source>
</evidence>
<dbReference type="OrthoDB" id="6049303at2"/>
<organism evidence="1 2">
    <name type="scientific">Pseudomonas frederiksbergensis</name>
    <dbReference type="NCBI Taxonomy" id="104087"/>
    <lineage>
        <taxon>Bacteria</taxon>
        <taxon>Pseudomonadati</taxon>
        <taxon>Pseudomonadota</taxon>
        <taxon>Gammaproteobacteria</taxon>
        <taxon>Pseudomonadales</taxon>
        <taxon>Pseudomonadaceae</taxon>
        <taxon>Pseudomonas</taxon>
    </lineage>
</organism>
<name>A0A1J0EQT4_9PSED</name>
<dbReference type="InterPro" id="IPR025395">
    <property type="entry name" value="Phage_tail_terminator-like"/>
</dbReference>
<dbReference type="Gene3D" id="3.30.2000.20">
    <property type="match status" value="1"/>
</dbReference>
<reference evidence="2" key="1">
    <citation type="submission" date="2016-10" db="EMBL/GenBank/DDBJ databases">
        <title>Pseudomonas frederiksbergensis ERGS4:02 complete genome.</title>
        <authorList>
            <person name="Kumar R."/>
            <person name="Acharya V."/>
            <person name="Singh D."/>
        </authorList>
    </citation>
    <scope>NUCLEOTIDE SEQUENCE [LARGE SCALE GENOMIC DNA]</scope>
    <source>
        <strain evidence="2">ERGS4:02</strain>
    </source>
</reference>
<dbReference type="Proteomes" id="UP000182567">
    <property type="component" value="Chromosome"/>
</dbReference>
<dbReference type="AlphaFoldDB" id="A0A1J0EQT4"/>
<dbReference type="GeneID" id="46910857"/>
<proteinExistence type="predicted"/>
<gene>
    <name evidence="1" type="ORF">BLL42_21515</name>
</gene>